<dbReference type="GO" id="GO:0005829">
    <property type="term" value="C:cytosol"/>
    <property type="evidence" value="ECO:0007669"/>
    <property type="project" value="TreeGrafter"/>
</dbReference>
<dbReference type="SMART" id="SM01007">
    <property type="entry name" value="Aldolase_II"/>
    <property type="match status" value="1"/>
</dbReference>
<feature type="region of interest" description="Disordered" evidence="3">
    <location>
        <begin position="217"/>
        <end position="239"/>
    </location>
</feature>
<dbReference type="InterPro" id="IPR036409">
    <property type="entry name" value="Aldolase_II/adducin_N_sf"/>
</dbReference>
<reference evidence="5 6" key="1">
    <citation type="submission" date="2019-06" db="EMBL/GenBank/DDBJ databases">
        <title>Genomic Encyclopedia of Type Strains, Phase IV (KMG-V): Genome sequencing to study the core and pangenomes of soil and plant-associated prokaryotes.</title>
        <authorList>
            <person name="Whitman W."/>
        </authorList>
    </citation>
    <scope>NUCLEOTIDE SEQUENCE [LARGE SCALE GENOMIC DNA]</scope>
    <source>
        <strain evidence="5 6">BR 11880</strain>
    </source>
</reference>
<dbReference type="InterPro" id="IPR050197">
    <property type="entry name" value="Aldolase_class_II_sugar_metab"/>
</dbReference>
<dbReference type="Gene3D" id="3.40.225.10">
    <property type="entry name" value="Class II aldolase/adducin N-terminal domain"/>
    <property type="match status" value="1"/>
</dbReference>
<dbReference type="AlphaFoldDB" id="A0A560FLH7"/>
<protein>
    <submittedName>
        <fullName evidence="5">L-fuculose 1-phosphate aldolase</fullName>
    </submittedName>
</protein>
<evidence type="ECO:0000259" key="4">
    <source>
        <dbReference type="SMART" id="SM01007"/>
    </source>
</evidence>
<dbReference type="PANTHER" id="PTHR22789:SF0">
    <property type="entry name" value="3-OXO-TETRONATE 4-PHOSPHATE DECARBOXYLASE-RELATED"/>
    <property type="match status" value="1"/>
</dbReference>
<dbReference type="RefSeq" id="WP_145749382.1">
    <property type="nucleotide sequence ID" value="NZ_VITN01000003.1"/>
</dbReference>
<keyword evidence="2" id="KW-0456">Lyase</keyword>
<dbReference type="GO" id="GO:0016832">
    <property type="term" value="F:aldehyde-lyase activity"/>
    <property type="evidence" value="ECO:0007669"/>
    <property type="project" value="TreeGrafter"/>
</dbReference>
<organism evidence="5 6">
    <name type="scientific">Nitrospirillum amazonense</name>
    <dbReference type="NCBI Taxonomy" id="28077"/>
    <lineage>
        <taxon>Bacteria</taxon>
        <taxon>Pseudomonadati</taxon>
        <taxon>Pseudomonadota</taxon>
        <taxon>Alphaproteobacteria</taxon>
        <taxon>Rhodospirillales</taxon>
        <taxon>Azospirillaceae</taxon>
        <taxon>Nitrospirillum</taxon>
    </lineage>
</organism>
<dbReference type="GO" id="GO:0046872">
    <property type="term" value="F:metal ion binding"/>
    <property type="evidence" value="ECO:0007669"/>
    <property type="project" value="UniProtKB-KW"/>
</dbReference>
<feature type="domain" description="Class II aldolase/adducin N-terminal" evidence="4">
    <location>
        <begin position="15"/>
        <end position="189"/>
    </location>
</feature>
<evidence type="ECO:0000256" key="1">
    <source>
        <dbReference type="ARBA" id="ARBA00022723"/>
    </source>
</evidence>
<dbReference type="PANTHER" id="PTHR22789">
    <property type="entry name" value="FUCULOSE PHOSPHATE ALDOLASE"/>
    <property type="match status" value="1"/>
</dbReference>
<dbReference type="Proteomes" id="UP000319859">
    <property type="component" value="Unassembled WGS sequence"/>
</dbReference>
<dbReference type="SUPFAM" id="SSF53639">
    <property type="entry name" value="AraD/HMP-PK domain-like"/>
    <property type="match status" value="1"/>
</dbReference>
<sequence>MDTTLPPEDDQALRQAVIDTARAMNTLGINQGKSGNVSARCAGGFLVTPSGVPYEALTPQDIVFMDLDGRYRGIMVPSSEWRMHLAIYQERPQAGAVVHTHSTFCTALACLREPIPAFHYMVAVAGGTRIEVADYATFGTAALSDAMMAALGPRRACLLANHGMIAFGADLRRALDLAVEVESLARQYWHARMMGTPVILGEEEMAEVLRRFATYGRQPKDLPPGTPQALEFPARMDGH</sequence>
<evidence type="ECO:0000256" key="3">
    <source>
        <dbReference type="SAM" id="MobiDB-lite"/>
    </source>
</evidence>
<proteinExistence type="predicted"/>
<accession>A0A560FLH7</accession>
<evidence type="ECO:0000313" key="6">
    <source>
        <dbReference type="Proteomes" id="UP000319859"/>
    </source>
</evidence>
<dbReference type="InterPro" id="IPR001303">
    <property type="entry name" value="Aldolase_II/adducin_N"/>
</dbReference>
<dbReference type="GO" id="GO:0019323">
    <property type="term" value="P:pentose catabolic process"/>
    <property type="evidence" value="ECO:0007669"/>
    <property type="project" value="TreeGrafter"/>
</dbReference>
<evidence type="ECO:0000313" key="5">
    <source>
        <dbReference type="EMBL" id="TWB22447.1"/>
    </source>
</evidence>
<comment type="caution">
    <text evidence="5">The sequence shown here is derived from an EMBL/GenBank/DDBJ whole genome shotgun (WGS) entry which is preliminary data.</text>
</comment>
<dbReference type="Pfam" id="PF00596">
    <property type="entry name" value="Aldolase_II"/>
    <property type="match status" value="1"/>
</dbReference>
<evidence type="ECO:0000256" key="2">
    <source>
        <dbReference type="ARBA" id="ARBA00023239"/>
    </source>
</evidence>
<dbReference type="EMBL" id="VITN01000003">
    <property type="protein sequence ID" value="TWB22447.1"/>
    <property type="molecule type" value="Genomic_DNA"/>
</dbReference>
<gene>
    <name evidence="5" type="ORF">FBZ89_10367</name>
</gene>
<keyword evidence="1" id="KW-0479">Metal-binding</keyword>
<name>A0A560FLH7_9PROT</name>
<dbReference type="OrthoDB" id="5291399at2"/>